<protein>
    <submittedName>
        <fullName evidence="2">Uncharacterized protein</fullName>
    </submittedName>
</protein>
<feature type="transmembrane region" description="Helical" evidence="1">
    <location>
        <begin position="61"/>
        <end position="90"/>
    </location>
</feature>
<dbReference type="EMBL" id="JAGSPD010000008">
    <property type="protein sequence ID" value="MBV7269647.1"/>
    <property type="molecule type" value="Genomic_DNA"/>
</dbReference>
<accession>A0A9X1JSH6</accession>
<keyword evidence="1" id="KW-0812">Transmembrane</keyword>
<dbReference type="Proteomes" id="UP001138894">
    <property type="component" value="Unassembled WGS sequence"/>
</dbReference>
<evidence type="ECO:0000313" key="2">
    <source>
        <dbReference type="EMBL" id="MBV7269647.1"/>
    </source>
</evidence>
<gene>
    <name evidence="2" type="ORF">KCG49_10670</name>
</gene>
<proteinExistence type="predicted"/>
<keyword evidence="3" id="KW-1185">Reference proteome</keyword>
<dbReference type="RefSeq" id="WP_218546431.1">
    <property type="nucleotide sequence ID" value="NZ_JAGSPD010000008.1"/>
</dbReference>
<sequence>MNNSILKIKLKRVDPVKYAIIATLTYLAIMLLIFVPIMLIASAVGATQDLAGGFAMLGGGIFAIIFILIIYGVIIFIVTLLAALLLNFILKKTGGLPMEFENTEVDVTQIGQDFLKEKY</sequence>
<dbReference type="AlphaFoldDB" id="A0A9X1JSH6"/>
<name>A0A9X1JSH6_9FLAO</name>
<keyword evidence="1" id="KW-1133">Transmembrane helix</keyword>
<comment type="caution">
    <text evidence="2">The sequence shown here is derived from an EMBL/GenBank/DDBJ whole genome shotgun (WGS) entry which is preliminary data.</text>
</comment>
<keyword evidence="1" id="KW-0472">Membrane</keyword>
<evidence type="ECO:0000256" key="1">
    <source>
        <dbReference type="SAM" id="Phobius"/>
    </source>
</evidence>
<reference evidence="2" key="1">
    <citation type="submission" date="2021-04" db="EMBL/GenBank/DDBJ databases">
        <authorList>
            <person name="Pira H."/>
            <person name="Risdian C."/>
            <person name="Wink J."/>
        </authorList>
    </citation>
    <scope>NUCLEOTIDE SEQUENCE</scope>
    <source>
        <strain evidence="2">WHY3</strain>
    </source>
</reference>
<organism evidence="2 3">
    <name type="scientific">Winogradskyella luteola</name>
    <dbReference type="NCBI Taxonomy" id="2828330"/>
    <lineage>
        <taxon>Bacteria</taxon>
        <taxon>Pseudomonadati</taxon>
        <taxon>Bacteroidota</taxon>
        <taxon>Flavobacteriia</taxon>
        <taxon>Flavobacteriales</taxon>
        <taxon>Flavobacteriaceae</taxon>
        <taxon>Winogradskyella</taxon>
    </lineage>
</organism>
<feature type="transmembrane region" description="Helical" evidence="1">
    <location>
        <begin position="20"/>
        <end position="41"/>
    </location>
</feature>
<evidence type="ECO:0000313" key="3">
    <source>
        <dbReference type="Proteomes" id="UP001138894"/>
    </source>
</evidence>